<dbReference type="PANTHER" id="PTHR47739">
    <property type="entry name" value="TRNA1(VAL) (ADENINE(37)-N6)-METHYLTRANSFERASE"/>
    <property type="match status" value="1"/>
</dbReference>
<keyword evidence="2" id="KW-0489">Methyltransferase</keyword>
<dbReference type="Pfam" id="PF05175">
    <property type="entry name" value="MTS"/>
    <property type="match status" value="1"/>
</dbReference>
<reference evidence="2 3" key="1">
    <citation type="journal article" date="2020" name="mSystems">
        <title>Defining Genomic and Predicted Metabolic Features of the Acetobacterium Genus.</title>
        <authorList>
            <person name="Ross D.E."/>
            <person name="Marshall C.W."/>
            <person name="Gulliver D."/>
            <person name="May H.D."/>
            <person name="Norman R.S."/>
        </authorList>
    </citation>
    <scope>NUCLEOTIDE SEQUENCE [LARGE SCALE GENOMIC DNA]</scope>
    <source>
        <strain evidence="2 3">DSM 8238</strain>
    </source>
</reference>
<dbReference type="GO" id="GO:0008168">
    <property type="term" value="F:methyltransferase activity"/>
    <property type="evidence" value="ECO:0007669"/>
    <property type="project" value="UniProtKB-KW"/>
</dbReference>
<proteinExistence type="predicted"/>
<dbReference type="Proteomes" id="UP000603234">
    <property type="component" value="Unassembled WGS sequence"/>
</dbReference>
<dbReference type="Gene3D" id="3.40.50.150">
    <property type="entry name" value="Vaccinia Virus protein VP39"/>
    <property type="match status" value="1"/>
</dbReference>
<dbReference type="InterPro" id="IPR002052">
    <property type="entry name" value="DNA_methylase_N6_adenine_CS"/>
</dbReference>
<keyword evidence="3" id="KW-1185">Reference proteome</keyword>
<comment type="caution">
    <text evidence="2">The sequence shown here is derived from an EMBL/GenBank/DDBJ whole genome shotgun (WGS) entry which is preliminary data.</text>
</comment>
<dbReference type="PROSITE" id="PS00092">
    <property type="entry name" value="N6_MTASE"/>
    <property type="match status" value="1"/>
</dbReference>
<dbReference type="EMBL" id="WJBC01000008">
    <property type="protein sequence ID" value="MBC3804193.1"/>
    <property type="molecule type" value="Genomic_DNA"/>
</dbReference>
<dbReference type="PANTHER" id="PTHR47739:SF1">
    <property type="entry name" value="TRNA1(VAL) (ADENINE(37)-N6)-METHYLTRANSFERASE"/>
    <property type="match status" value="1"/>
</dbReference>
<feature type="domain" description="Methyltransferase small" evidence="1">
    <location>
        <begin position="41"/>
        <end position="179"/>
    </location>
</feature>
<name>A0ABR6WUU2_9FIRM</name>
<sequence>MEELNVDNILKNGERIEDLGLKNLKIIQNPEYFCFGMDAVLLSWFVSKKTKGAIDIIDLGTGTGIIPLLLYGKTQANSITGIEIQEPLVEMARRSMELNGLSDQIRIIHGDIKKPGDEILPNSYDVVVSNPPYMRAQGGLKNKQDTKTISRHEVLCNIEDILVFSKRMLRDRGRLFLVHRPERLGDIIFLMRSYKIEVKHLQFVYSAITKEANLVLIEGRKSGRPGMKTDPPLIVYDEKGQYTDEIYKIYGMKKPE</sequence>
<dbReference type="SUPFAM" id="SSF53335">
    <property type="entry name" value="S-adenosyl-L-methionine-dependent methyltransferases"/>
    <property type="match status" value="1"/>
</dbReference>
<dbReference type="InterPro" id="IPR007848">
    <property type="entry name" value="Small_mtfrase_dom"/>
</dbReference>
<gene>
    <name evidence="2" type="ORF">GH808_07060</name>
</gene>
<protein>
    <submittedName>
        <fullName evidence="2">Methyltransferase</fullName>
    </submittedName>
</protein>
<evidence type="ECO:0000313" key="3">
    <source>
        <dbReference type="Proteomes" id="UP000603234"/>
    </source>
</evidence>
<organism evidence="2 3">
    <name type="scientific">Acetobacterium fimetarium</name>
    <dbReference type="NCBI Taxonomy" id="52691"/>
    <lineage>
        <taxon>Bacteria</taxon>
        <taxon>Bacillati</taxon>
        <taxon>Bacillota</taxon>
        <taxon>Clostridia</taxon>
        <taxon>Eubacteriales</taxon>
        <taxon>Eubacteriaceae</taxon>
        <taxon>Acetobacterium</taxon>
    </lineage>
</organism>
<dbReference type="InterPro" id="IPR029063">
    <property type="entry name" value="SAM-dependent_MTases_sf"/>
</dbReference>
<dbReference type="CDD" id="cd02440">
    <property type="entry name" value="AdoMet_MTases"/>
    <property type="match status" value="1"/>
</dbReference>
<evidence type="ECO:0000313" key="2">
    <source>
        <dbReference type="EMBL" id="MBC3804193.1"/>
    </source>
</evidence>
<evidence type="ECO:0000259" key="1">
    <source>
        <dbReference type="Pfam" id="PF05175"/>
    </source>
</evidence>
<accession>A0ABR6WUU2</accession>
<dbReference type="InterPro" id="IPR050210">
    <property type="entry name" value="tRNA_Adenine-N(6)_MTase"/>
</dbReference>
<keyword evidence="2" id="KW-0808">Transferase</keyword>
<dbReference type="GO" id="GO:0032259">
    <property type="term" value="P:methylation"/>
    <property type="evidence" value="ECO:0007669"/>
    <property type="project" value="UniProtKB-KW"/>
</dbReference>